<evidence type="ECO:0000256" key="5">
    <source>
        <dbReference type="ARBA" id="ARBA00022723"/>
    </source>
</evidence>
<dbReference type="CDD" id="cd01437">
    <property type="entry name" value="parp_like"/>
    <property type="match status" value="1"/>
</dbReference>
<evidence type="ECO:0000256" key="4">
    <source>
        <dbReference type="ARBA" id="ARBA00022695"/>
    </source>
</evidence>
<reference evidence="18 19" key="1">
    <citation type="submission" date="2023-10" db="EMBL/GenBank/DDBJ databases">
        <title>Chromosome-scale genome assembly provides insights into flower coloration mechanisms of Canna indica.</title>
        <authorList>
            <person name="Li C."/>
        </authorList>
    </citation>
    <scope>NUCLEOTIDE SEQUENCE [LARGE SCALE GENOMIC DNA]</scope>
    <source>
        <tissue evidence="18">Flower</tissue>
    </source>
</reference>
<dbReference type="GO" id="GO:0008270">
    <property type="term" value="F:zinc ion binding"/>
    <property type="evidence" value="ECO:0007669"/>
    <property type="project" value="UniProtKB-KW"/>
</dbReference>
<dbReference type="InterPro" id="IPR050800">
    <property type="entry name" value="ARTD/PARP"/>
</dbReference>
<feature type="domain" description="PARP catalytic" evidence="16">
    <location>
        <begin position="127"/>
        <end position="237"/>
    </location>
</feature>
<dbReference type="Gene3D" id="1.20.142.10">
    <property type="entry name" value="Poly(ADP-ribose) polymerase, regulatory domain"/>
    <property type="match status" value="1"/>
</dbReference>
<evidence type="ECO:0000256" key="1">
    <source>
        <dbReference type="ARBA" id="ARBA00004123"/>
    </source>
</evidence>
<organism evidence="18 19">
    <name type="scientific">Canna indica</name>
    <name type="common">Indian-shot</name>
    <dbReference type="NCBI Taxonomy" id="4628"/>
    <lineage>
        <taxon>Eukaryota</taxon>
        <taxon>Viridiplantae</taxon>
        <taxon>Streptophyta</taxon>
        <taxon>Embryophyta</taxon>
        <taxon>Tracheophyta</taxon>
        <taxon>Spermatophyta</taxon>
        <taxon>Magnoliopsida</taxon>
        <taxon>Liliopsida</taxon>
        <taxon>Zingiberales</taxon>
        <taxon>Cannaceae</taxon>
        <taxon>Canna</taxon>
    </lineage>
</organism>
<dbReference type="Pfam" id="PF00644">
    <property type="entry name" value="PARP"/>
    <property type="match status" value="1"/>
</dbReference>
<evidence type="ECO:0000313" key="19">
    <source>
        <dbReference type="Proteomes" id="UP001327560"/>
    </source>
</evidence>
<keyword evidence="4" id="KW-0548">Nucleotidyltransferase</keyword>
<dbReference type="GO" id="GO:0003950">
    <property type="term" value="F:NAD+ poly-ADP-ribosyltransferase activity"/>
    <property type="evidence" value="ECO:0007669"/>
    <property type="project" value="UniProtKB-UniRule"/>
</dbReference>
<dbReference type="InterPro" id="IPR012317">
    <property type="entry name" value="Poly(ADP-ribose)pol_cat_dom"/>
</dbReference>
<dbReference type="GO" id="GO:0006302">
    <property type="term" value="P:double-strand break repair"/>
    <property type="evidence" value="ECO:0007669"/>
    <property type="project" value="TreeGrafter"/>
</dbReference>
<comment type="similarity">
    <text evidence="13">Belongs to the ARTD/PARP family.</text>
</comment>
<dbReference type="EC" id="2.4.2.-" evidence="15"/>
<evidence type="ECO:0000256" key="2">
    <source>
        <dbReference type="ARBA" id="ARBA00022676"/>
    </source>
</evidence>
<dbReference type="PROSITE" id="PS51060">
    <property type="entry name" value="PARP_ALPHA_HD"/>
    <property type="match status" value="1"/>
</dbReference>
<name>A0AAQ3KEY2_9LILI</name>
<sequence>MKSQLAPQLLELIKMLFNVATYRVAMLEFKINTSQMPLGKLSKKNIQKGFEALTEIQNLLCNTKHDFDIKERLIIDASNRLFTLIPSIHPRAIQHEDDVKAKVKMLEALQDIEIASRLVGFDRDDDESLDEKYKKLHCGITPLPHDSEDYQLVEKYLLNNHAPIHKDWTLELEEVFALEREGEFDKFVPYKDKLKNKMLLWHGSRGKFCWYSQPRFENCTSRSPSEWLQFWQRHLLR</sequence>
<dbReference type="SUPFAM" id="SSF56399">
    <property type="entry name" value="ADP-ribosylation"/>
    <property type="match status" value="1"/>
</dbReference>
<dbReference type="Gene3D" id="3.90.228.10">
    <property type="match status" value="1"/>
</dbReference>
<accession>A0AAQ3KEY2</accession>
<keyword evidence="8" id="KW-0863">Zinc-finger</keyword>
<dbReference type="SUPFAM" id="SSF47587">
    <property type="entry name" value="Domain of poly(ADP-ribose) polymerase"/>
    <property type="match status" value="1"/>
</dbReference>
<dbReference type="GO" id="GO:0003677">
    <property type="term" value="F:DNA binding"/>
    <property type="evidence" value="ECO:0007669"/>
    <property type="project" value="UniProtKB-KW"/>
</dbReference>
<evidence type="ECO:0000259" key="17">
    <source>
        <dbReference type="PROSITE" id="PS51060"/>
    </source>
</evidence>
<protein>
    <recommendedName>
        <fullName evidence="15">Poly [ADP-ribose] polymerase</fullName>
        <shortName evidence="15">PARP</shortName>
        <ecNumber evidence="15">2.4.2.-</ecNumber>
    </recommendedName>
</protein>
<comment type="subcellular location">
    <subcellularLocation>
        <location evidence="1">Nucleus</location>
    </subcellularLocation>
</comment>
<keyword evidence="19" id="KW-1185">Reference proteome</keyword>
<dbReference type="GO" id="GO:0070212">
    <property type="term" value="P:protein poly-ADP-ribosylation"/>
    <property type="evidence" value="ECO:0007669"/>
    <property type="project" value="TreeGrafter"/>
</dbReference>
<dbReference type="GO" id="GO:1990404">
    <property type="term" value="F:NAD+-protein mono-ADP-ribosyltransferase activity"/>
    <property type="evidence" value="ECO:0007669"/>
    <property type="project" value="TreeGrafter"/>
</dbReference>
<dbReference type="GO" id="GO:0005730">
    <property type="term" value="C:nucleolus"/>
    <property type="evidence" value="ECO:0007669"/>
    <property type="project" value="TreeGrafter"/>
</dbReference>
<keyword evidence="12" id="KW-0539">Nucleus</keyword>
<dbReference type="Pfam" id="PF02877">
    <property type="entry name" value="PARP_reg"/>
    <property type="match status" value="1"/>
</dbReference>
<dbReference type="AlphaFoldDB" id="A0AAQ3KEY2"/>
<keyword evidence="9" id="KW-0862">Zinc</keyword>
<evidence type="ECO:0000256" key="13">
    <source>
        <dbReference type="ARBA" id="ARBA00024347"/>
    </source>
</evidence>
<dbReference type="InterPro" id="IPR004102">
    <property type="entry name" value="Poly(ADP-ribose)pol_reg_dom"/>
</dbReference>
<gene>
    <name evidence="18" type="ORF">Cni_G16163</name>
</gene>
<keyword evidence="7" id="KW-0013">ADP-ribosylation</keyword>
<comment type="catalytic activity">
    <reaction evidence="14">
        <text>NAD(+) + (ADP-D-ribosyl)n-acceptor = nicotinamide + (ADP-D-ribosyl)n+1-acceptor + H(+).</text>
        <dbReference type="EC" id="2.4.2.30"/>
    </reaction>
</comment>
<keyword evidence="6" id="KW-0677">Repeat</keyword>
<evidence type="ECO:0000256" key="3">
    <source>
        <dbReference type="ARBA" id="ARBA00022679"/>
    </source>
</evidence>
<evidence type="ECO:0000313" key="18">
    <source>
        <dbReference type="EMBL" id="WOL07422.1"/>
    </source>
</evidence>
<dbReference type="GO" id="GO:0016779">
    <property type="term" value="F:nucleotidyltransferase activity"/>
    <property type="evidence" value="ECO:0007669"/>
    <property type="project" value="UniProtKB-KW"/>
</dbReference>
<dbReference type="FunFam" id="1.20.142.10:FF:000002">
    <property type="entry name" value="Poly [ADP-ribose] polymerase"/>
    <property type="match status" value="1"/>
</dbReference>
<keyword evidence="3 15" id="KW-0808">Transferase</keyword>
<proteinExistence type="inferred from homology"/>
<dbReference type="InterPro" id="IPR036616">
    <property type="entry name" value="Poly(ADP-ribose)pol_reg_dom_sf"/>
</dbReference>
<evidence type="ECO:0000256" key="10">
    <source>
        <dbReference type="ARBA" id="ARBA00023027"/>
    </source>
</evidence>
<keyword evidence="2 15" id="KW-0328">Glycosyltransferase</keyword>
<evidence type="ECO:0000256" key="12">
    <source>
        <dbReference type="ARBA" id="ARBA00023242"/>
    </source>
</evidence>
<evidence type="ECO:0000256" key="15">
    <source>
        <dbReference type="RuleBase" id="RU362114"/>
    </source>
</evidence>
<dbReference type="PANTHER" id="PTHR10459:SF80">
    <property type="entry name" value="POLY [ADP-RIBOSE] POLYMERASE 1"/>
    <property type="match status" value="1"/>
</dbReference>
<keyword evidence="5" id="KW-0479">Metal-binding</keyword>
<dbReference type="PROSITE" id="PS51059">
    <property type="entry name" value="PARP_CATALYTIC"/>
    <property type="match status" value="1"/>
</dbReference>
<dbReference type="EMBL" id="CP136894">
    <property type="protein sequence ID" value="WOL07422.1"/>
    <property type="molecule type" value="Genomic_DNA"/>
</dbReference>
<keyword evidence="11" id="KW-0238">DNA-binding</keyword>
<dbReference type="Proteomes" id="UP001327560">
    <property type="component" value="Chromosome 5"/>
</dbReference>
<evidence type="ECO:0000256" key="7">
    <source>
        <dbReference type="ARBA" id="ARBA00022765"/>
    </source>
</evidence>
<evidence type="ECO:0000256" key="11">
    <source>
        <dbReference type="ARBA" id="ARBA00023125"/>
    </source>
</evidence>
<evidence type="ECO:0000256" key="6">
    <source>
        <dbReference type="ARBA" id="ARBA00022737"/>
    </source>
</evidence>
<evidence type="ECO:0000256" key="9">
    <source>
        <dbReference type="ARBA" id="ARBA00022833"/>
    </source>
</evidence>
<feature type="domain" description="PARP alpha-helical" evidence="17">
    <location>
        <begin position="2"/>
        <end position="120"/>
    </location>
</feature>
<evidence type="ECO:0000259" key="16">
    <source>
        <dbReference type="PROSITE" id="PS51059"/>
    </source>
</evidence>
<dbReference type="PANTHER" id="PTHR10459">
    <property type="entry name" value="DNA LIGASE"/>
    <property type="match status" value="1"/>
</dbReference>
<evidence type="ECO:0000256" key="14">
    <source>
        <dbReference type="ARBA" id="ARBA00033987"/>
    </source>
</evidence>
<keyword evidence="10 15" id="KW-0520">NAD</keyword>
<evidence type="ECO:0000256" key="8">
    <source>
        <dbReference type="ARBA" id="ARBA00022771"/>
    </source>
</evidence>